<organism evidence="1 2">
    <name type="scientific">Gossypium raimondii</name>
    <name type="common">Peruvian cotton</name>
    <name type="synonym">Gossypium klotzschianum subsp. raimondii</name>
    <dbReference type="NCBI Taxonomy" id="29730"/>
    <lineage>
        <taxon>Eukaryota</taxon>
        <taxon>Viridiplantae</taxon>
        <taxon>Streptophyta</taxon>
        <taxon>Embryophyta</taxon>
        <taxon>Tracheophyta</taxon>
        <taxon>Spermatophyta</taxon>
        <taxon>Magnoliopsida</taxon>
        <taxon>eudicotyledons</taxon>
        <taxon>Gunneridae</taxon>
        <taxon>Pentapetalae</taxon>
        <taxon>rosids</taxon>
        <taxon>malvids</taxon>
        <taxon>Malvales</taxon>
        <taxon>Malvaceae</taxon>
        <taxon>Malvoideae</taxon>
        <taxon>Gossypium</taxon>
    </lineage>
</organism>
<evidence type="ECO:0000313" key="1">
    <source>
        <dbReference type="EMBL" id="KJB61118.1"/>
    </source>
</evidence>
<proteinExistence type="predicted"/>
<dbReference type="EMBL" id="CM001748">
    <property type="protein sequence ID" value="KJB61117.1"/>
    <property type="molecule type" value="Genomic_DNA"/>
</dbReference>
<dbReference type="InterPro" id="IPR007493">
    <property type="entry name" value="DUF538"/>
</dbReference>
<dbReference type="Proteomes" id="UP000032304">
    <property type="component" value="Chromosome 9"/>
</dbReference>
<dbReference type="OMA" id="FDKVPVC"/>
<dbReference type="Gene3D" id="2.30.240.10">
    <property type="entry name" value="At5g01610-like"/>
    <property type="match status" value="1"/>
</dbReference>
<dbReference type="KEGG" id="gra:105766074"/>
<dbReference type="PANTHER" id="PTHR31676:SF96">
    <property type="entry name" value="EXPRESSED PROTEIN"/>
    <property type="match status" value="1"/>
</dbReference>
<keyword evidence="2" id="KW-1185">Reference proteome</keyword>
<protein>
    <recommendedName>
        <fullName evidence="3">DUF538 domain-containing protein</fullName>
    </recommendedName>
</protein>
<dbReference type="AlphaFoldDB" id="A0A0D2SD80"/>
<dbReference type="Gramene" id="KJB61118">
    <property type="protein sequence ID" value="KJB61118"/>
    <property type="gene ID" value="B456_009G341700"/>
</dbReference>
<evidence type="ECO:0008006" key="3">
    <source>
        <dbReference type="Google" id="ProtNLM"/>
    </source>
</evidence>
<dbReference type="PANTHER" id="PTHR31676">
    <property type="entry name" value="T31J12.3 PROTEIN-RELATED"/>
    <property type="match status" value="1"/>
</dbReference>
<dbReference type="EMBL" id="CM001748">
    <property type="protein sequence ID" value="KJB61116.1"/>
    <property type="molecule type" value="Genomic_DNA"/>
</dbReference>
<sequence length="210" mass="23651">MKIHEVWVVKRIIWYQILYQGYCTFSSLPSFNSVQVNFIPIPKMASPICFYLLFLSLLSQTQLSFSTTHTPIDHGRPLVTSIADVHDLLPKYGLPKGIVPNNVKSYTLSSTGDFTIELESTCYVQFDDLVYYDKTISGKLSYGAVHDVSGIQAKKLFLWLPVTAIEVNGKSGMVQFFVGAFSKEFPAVQFEDIPVCRRKAVLRADLFASM</sequence>
<dbReference type="Gramene" id="KJB61116">
    <property type="protein sequence ID" value="KJB61116"/>
    <property type="gene ID" value="B456_009G341700"/>
</dbReference>
<accession>A0A0D2SD80</accession>
<dbReference type="OrthoDB" id="622488at2759"/>
<name>A0A0D2SD80_GOSRA</name>
<dbReference type="EMBL" id="CM001748">
    <property type="protein sequence ID" value="KJB61118.1"/>
    <property type="molecule type" value="Genomic_DNA"/>
</dbReference>
<dbReference type="STRING" id="29730.A0A0D2SD80"/>
<dbReference type="Gramene" id="KJB61117">
    <property type="protein sequence ID" value="KJB61117"/>
    <property type="gene ID" value="B456_009G341700"/>
</dbReference>
<dbReference type="SUPFAM" id="SSF141562">
    <property type="entry name" value="At5g01610-like"/>
    <property type="match status" value="1"/>
</dbReference>
<gene>
    <name evidence="1" type="ORF">B456_009G341700</name>
</gene>
<reference evidence="1 2" key="1">
    <citation type="journal article" date="2012" name="Nature">
        <title>Repeated polyploidization of Gossypium genomes and the evolution of spinnable cotton fibres.</title>
        <authorList>
            <person name="Paterson A.H."/>
            <person name="Wendel J.F."/>
            <person name="Gundlach H."/>
            <person name="Guo H."/>
            <person name="Jenkins J."/>
            <person name="Jin D."/>
            <person name="Llewellyn D."/>
            <person name="Showmaker K.C."/>
            <person name="Shu S."/>
            <person name="Udall J."/>
            <person name="Yoo M.J."/>
            <person name="Byers R."/>
            <person name="Chen W."/>
            <person name="Doron-Faigenboim A."/>
            <person name="Duke M.V."/>
            <person name="Gong L."/>
            <person name="Grimwood J."/>
            <person name="Grover C."/>
            <person name="Grupp K."/>
            <person name="Hu G."/>
            <person name="Lee T.H."/>
            <person name="Li J."/>
            <person name="Lin L."/>
            <person name="Liu T."/>
            <person name="Marler B.S."/>
            <person name="Page J.T."/>
            <person name="Roberts A.W."/>
            <person name="Romanel E."/>
            <person name="Sanders W.S."/>
            <person name="Szadkowski E."/>
            <person name="Tan X."/>
            <person name="Tang H."/>
            <person name="Xu C."/>
            <person name="Wang J."/>
            <person name="Wang Z."/>
            <person name="Zhang D."/>
            <person name="Zhang L."/>
            <person name="Ashrafi H."/>
            <person name="Bedon F."/>
            <person name="Bowers J.E."/>
            <person name="Brubaker C.L."/>
            <person name="Chee P.W."/>
            <person name="Das S."/>
            <person name="Gingle A.R."/>
            <person name="Haigler C.H."/>
            <person name="Harker D."/>
            <person name="Hoffmann L.V."/>
            <person name="Hovav R."/>
            <person name="Jones D.C."/>
            <person name="Lemke C."/>
            <person name="Mansoor S."/>
            <person name="ur Rahman M."/>
            <person name="Rainville L.N."/>
            <person name="Rambani A."/>
            <person name="Reddy U.K."/>
            <person name="Rong J.K."/>
            <person name="Saranga Y."/>
            <person name="Scheffler B.E."/>
            <person name="Scheffler J.A."/>
            <person name="Stelly D.M."/>
            <person name="Triplett B.A."/>
            <person name="Van Deynze A."/>
            <person name="Vaslin M.F."/>
            <person name="Waghmare V.N."/>
            <person name="Walford S.A."/>
            <person name="Wright R.J."/>
            <person name="Zaki E.A."/>
            <person name="Zhang T."/>
            <person name="Dennis E.S."/>
            <person name="Mayer K.F."/>
            <person name="Peterson D.G."/>
            <person name="Rokhsar D.S."/>
            <person name="Wang X."/>
            <person name="Schmutz J."/>
        </authorList>
    </citation>
    <scope>NUCLEOTIDE SEQUENCE [LARGE SCALE GENOMIC DNA]</scope>
</reference>
<dbReference type="eggNOG" id="ENOG502S0AQ">
    <property type="taxonomic scope" value="Eukaryota"/>
</dbReference>
<dbReference type="InterPro" id="IPR036758">
    <property type="entry name" value="At5g01610-like"/>
</dbReference>
<evidence type="ECO:0000313" key="2">
    <source>
        <dbReference type="Proteomes" id="UP000032304"/>
    </source>
</evidence>
<dbReference type="Pfam" id="PF04398">
    <property type="entry name" value="DUF538"/>
    <property type="match status" value="1"/>
</dbReference>